<evidence type="ECO:0000256" key="2">
    <source>
        <dbReference type="ARBA" id="ARBA00007371"/>
    </source>
</evidence>
<protein>
    <recommendedName>
        <fullName evidence="9">Beta-defensin</fullName>
    </recommendedName>
</protein>
<evidence type="ECO:0000256" key="6">
    <source>
        <dbReference type="ARBA" id="ARBA00022940"/>
    </source>
</evidence>
<comment type="subcellular location">
    <subcellularLocation>
        <location evidence="1 9">Secreted</location>
    </subcellularLocation>
</comment>
<dbReference type="GO" id="GO:0042742">
    <property type="term" value="P:defense response to bacterium"/>
    <property type="evidence" value="ECO:0007669"/>
    <property type="project" value="UniProtKB-UniRule"/>
</dbReference>
<evidence type="ECO:0000256" key="8">
    <source>
        <dbReference type="ARBA" id="ARBA00023157"/>
    </source>
</evidence>
<comment type="similarity">
    <text evidence="2 9">Belongs to the beta-defensin family.</text>
</comment>
<accession>A0A7J7S770</accession>
<feature type="domain" description="Beta-defensin" evidence="10">
    <location>
        <begin position="24"/>
        <end position="53"/>
    </location>
</feature>
<reference evidence="11 12" key="1">
    <citation type="journal article" date="2020" name="Nature">
        <title>Six reference-quality genomes reveal evolution of bat adaptations.</title>
        <authorList>
            <person name="Jebb D."/>
            <person name="Huang Z."/>
            <person name="Pippel M."/>
            <person name="Hughes G.M."/>
            <person name="Lavrichenko K."/>
            <person name="Devanna P."/>
            <person name="Winkler S."/>
            <person name="Jermiin L.S."/>
            <person name="Skirmuntt E.C."/>
            <person name="Katzourakis A."/>
            <person name="Burkitt-Gray L."/>
            <person name="Ray D.A."/>
            <person name="Sullivan K.A.M."/>
            <person name="Roscito J.G."/>
            <person name="Kirilenko B.M."/>
            <person name="Davalos L.M."/>
            <person name="Corthals A.P."/>
            <person name="Power M.L."/>
            <person name="Jones G."/>
            <person name="Ransome R.D."/>
            <person name="Dechmann D.K.N."/>
            <person name="Locatelli A.G."/>
            <person name="Puechmaille S.J."/>
            <person name="Fedrigo O."/>
            <person name="Jarvis E.D."/>
            <person name="Hiller M."/>
            <person name="Vernes S.C."/>
            <person name="Myers E.W."/>
            <person name="Teeling E.C."/>
        </authorList>
    </citation>
    <scope>NUCLEOTIDE SEQUENCE [LARGE SCALE GENOMIC DNA]</scope>
    <source>
        <strain evidence="11">MRhiFer1</strain>
        <tissue evidence="11">Lung</tissue>
    </source>
</reference>
<dbReference type="GO" id="GO:0005576">
    <property type="term" value="C:extracellular region"/>
    <property type="evidence" value="ECO:0007669"/>
    <property type="project" value="UniProtKB-SubCell"/>
</dbReference>
<gene>
    <name evidence="11" type="ORF">mRhiFer1_003805</name>
</gene>
<name>A0A7J7S770_RHIFE</name>
<dbReference type="Proteomes" id="UP000585614">
    <property type="component" value="Unassembled WGS sequence"/>
</dbReference>
<dbReference type="InterPro" id="IPR050544">
    <property type="entry name" value="Beta-defensin"/>
</dbReference>
<dbReference type="InterPro" id="IPR025933">
    <property type="entry name" value="Beta_defensin_dom"/>
</dbReference>
<evidence type="ECO:0000256" key="1">
    <source>
        <dbReference type="ARBA" id="ARBA00004613"/>
    </source>
</evidence>
<comment type="function">
    <text evidence="9">Has antibacterial activity.</text>
</comment>
<dbReference type="PANTHER" id="PTHR15001:SF5">
    <property type="entry name" value="BETA-DEFENSIN"/>
    <property type="match status" value="1"/>
</dbReference>
<dbReference type="AlphaFoldDB" id="A0A7J7S770"/>
<keyword evidence="7 9" id="KW-0044">Antibiotic</keyword>
<proteinExistence type="inferred from homology"/>
<dbReference type="EMBL" id="JACAGC010000023">
    <property type="protein sequence ID" value="KAF6284252.1"/>
    <property type="molecule type" value="Genomic_DNA"/>
</dbReference>
<feature type="signal peptide" evidence="9">
    <location>
        <begin position="1"/>
        <end position="22"/>
    </location>
</feature>
<evidence type="ECO:0000259" key="10">
    <source>
        <dbReference type="Pfam" id="PF13841"/>
    </source>
</evidence>
<keyword evidence="3 9" id="KW-0964">Secreted</keyword>
<dbReference type="PANTHER" id="PTHR15001">
    <property type="entry name" value="BETA-DEFENSIN 123-RELATED"/>
    <property type="match status" value="1"/>
</dbReference>
<comment type="caution">
    <text evidence="11">The sequence shown here is derived from an EMBL/GenBank/DDBJ whole genome shotgun (WGS) entry which is preliminary data.</text>
</comment>
<keyword evidence="4 9" id="KW-0929">Antimicrobial</keyword>
<organism evidence="11 12">
    <name type="scientific">Rhinolophus ferrumequinum</name>
    <name type="common">Greater horseshoe bat</name>
    <dbReference type="NCBI Taxonomy" id="59479"/>
    <lineage>
        <taxon>Eukaryota</taxon>
        <taxon>Metazoa</taxon>
        <taxon>Chordata</taxon>
        <taxon>Craniata</taxon>
        <taxon>Vertebrata</taxon>
        <taxon>Euteleostomi</taxon>
        <taxon>Mammalia</taxon>
        <taxon>Eutheria</taxon>
        <taxon>Laurasiatheria</taxon>
        <taxon>Chiroptera</taxon>
        <taxon>Yinpterochiroptera</taxon>
        <taxon>Rhinolophoidea</taxon>
        <taxon>Rhinolophidae</taxon>
        <taxon>Rhinolophinae</taxon>
        <taxon>Rhinolophus</taxon>
    </lineage>
</organism>
<dbReference type="Gene3D" id="3.10.360.10">
    <property type="entry name" value="Antimicrobial Peptide, Beta-defensin 2, Chain A"/>
    <property type="match status" value="1"/>
</dbReference>
<keyword evidence="6 9" id="KW-0211">Defensin</keyword>
<sequence length="75" mass="8556">MKPFLLTLAVLVLLSHVFPGSTEKCWKHRGSCRNECVKNEKFYVFCLSGKLCCVKPKFQPNMSPKPIMARSPRAQ</sequence>
<keyword evidence="8" id="KW-1015">Disulfide bond</keyword>
<feature type="chain" id="PRO_5029942628" description="Beta-defensin" evidence="9">
    <location>
        <begin position="23"/>
        <end position="75"/>
    </location>
</feature>
<dbReference type="GO" id="GO:0045087">
    <property type="term" value="P:innate immune response"/>
    <property type="evidence" value="ECO:0007669"/>
    <property type="project" value="InterPro"/>
</dbReference>
<evidence type="ECO:0000313" key="11">
    <source>
        <dbReference type="EMBL" id="KAF6284252.1"/>
    </source>
</evidence>
<keyword evidence="5 9" id="KW-0732">Signal</keyword>
<evidence type="ECO:0000256" key="9">
    <source>
        <dbReference type="RuleBase" id="RU231113"/>
    </source>
</evidence>
<evidence type="ECO:0000256" key="4">
    <source>
        <dbReference type="ARBA" id="ARBA00022529"/>
    </source>
</evidence>
<evidence type="ECO:0000313" key="12">
    <source>
        <dbReference type="Proteomes" id="UP000585614"/>
    </source>
</evidence>
<evidence type="ECO:0000256" key="5">
    <source>
        <dbReference type="ARBA" id="ARBA00022729"/>
    </source>
</evidence>
<evidence type="ECO:0000256" key="7">
    <source>
        <dbReference type="ARBA" id="ARBA00023022"/>
    </source>
</evidence>
<dbReference type="Pfam" id="PF13841">
    <property type="entry name" value="Defensin_beta_2"/>
    <property type="match status" value="1"/>
</dbReference>
<evidence type="ECO:0000256" key="3">
    <source>
        <dbReference type="ARBA" id="ARBA00022525"/>
    </source>
</evidence>